<feature type="region of interest" description="Disordered" evidence="1">
    <location>
        <begin position="128"/>
        <end position="157"/>
    </location>
</feature>
<feature type="region of interest" description="Disordered" evidence="1">
    <location>
        <begin position="90"/>
        <end position="113"/>
    </location>
</feature>
<feature type="compositionally biased region" description="Basic and acidic residues" evidence="1">
    <location>
        <begin position="711"/>
        <end position="720"/>
    </location>
</feature>
<name>A0ABD1ZPD8_9MARC</name>
<feature type="region of interest" description="Disordered" evidence="1">
    <location>
        <begin position="674"/>
        <end position="747"/>
    </location>
</feature>
<dbReference type="PANTHER" id="PTHR35322">
    <property type="entry name" value="PROTEIN CPR-5"/>
    <property type="match status" value="1"/>
</dbReference>
<evidence type="ECO:0000313" key="4">
    <source>
        <dbReference type="EMBL" id="KAL2653238.1"/>
    </source>
</evidence>
<reference evidence="4 5" key="1">
    <citation type="submission" date="2024-09" db="EMBL/GenBank/DDBJ databases">
        <title>Chromosome-scale assembly of Riccia fluitans.</title>
        <authorList>
            <person name="Paukszto L."/>
            <person name="Sawicki J."/>
            <person name="Karawczyk K."/>
            <person name="Piernik-Szablinska J."/>
            <person name="Szczecinska M."/>
            <person name="Mazdziarz M."/>
        </authorList>
    </citation>
    <scope>NUCLEOTIDE SEQUENCE [LARGE SCALE GENOMIC DNA]</scope>
    <source>
        <strain evidence="4">Rf_01</strain>
        <tissue evidence="4">Aerial parts of the thallus</tissue>
    </source>
</reference>
<feature type="transmembrane region" description="Helical" evidence="2">
    <location>
        <begin position="929"/>
        <end position="947"/>
    </location>
</feature>
<dbReference type="InterPro" id="IPR044708">
    <property type="entry name" value="CPR5"/>
</dbReference>
<evidence type="ECO:0000256" key="1">
    <source>
        <dbReference type="SAM" id="MobiDB-lite"/>
    </source>
</evidence>
<protein>
    <submittedName>
        <fullName evidence="4">Uncharacterized protein</fullName>
    </submittedName>
</protein>
<feature type="transmembrane region" description="Helical" evidence="2">
    <location>
        <begin position="991"/>
        <end position="1014"/>
    </location>
</feature>
<feature type="compositionally biased region" description="Basic and acidic residues" evidence="1">
    <location>
        <begin position="676"/>
        <end position="688"/>
    </location>
</feature>
<keyword evidence="2" id="KW-1133">Transmembrane helix</keyword>
<keyword evidence="3" id="KW-0732">Signal</keyword>
<accession>A0ABD1ZPD8</accession>
<feature type="transmembrane region" description="Helical" evidence="2">
    <location>
        <begin position="959"/>
        <end position="979"/>
    </location>
</feature>
<organism evidence="4 5">
    <name type="scientific">Riccia fluitans</name>
    <dbReference type="NCBI Taxonomy" id="41844"/>
    <lineage>
        <taxon>Eukaryota</taxon>
        <taxon>Viridiplantae</taxon>
        <taxon>Streptophyta</taxon>
        <taxon>Embryophyta</taxon>
        <taxon>Marchantiophyta</taxon>
        <taxon>Marchantiopsida</taxon>
        <taxon>Marchantiidae</taxon>
        <taxon>Marchantiales</taxon>
        <taxon>Ricciaceae</taxon>
        <taxon>Riccia</taxon>
    </lineage>
</organism>
<sequence>MNNNRILVSTFQLLSFSALVQIAAAAATRNSGTSNLLPDPVAFTEKIVEEDQPRSWDALSRCIKDSKEERVLERWMSCVEAVTSLESVRDLPPDGESKVIQPRNEASKADGELSNFDEKLKAHGLVNLDNSEFSEQKERDSSQLQEARGGGDGGLGIMKMEVLPHNKVMSSLAGVDQRVSDSEEKGNNQRGFVSGTEMQKQENVQNDGPTSVGTEAVEQVSADSRNREGRDVLQENIEKVIPGADCGTETLNSCNSGFVTSQEGRIAEDQNNSSKCEGEPFASLTTKEAVTSVTIVGLLTLLLRAKRGLGVLKSDNVPNISTSSCSVASSELHSEPTSALDTQKLSDPLGMAVAQVLYEVLEQNGNHTESTLSAEILSNLLESALKESLTPVLGDGRFQFVEKFRDSFSSTYRTRATVRSVFKRAGMSHNTEAREGCGRSWKSTQLRTRRESHKEQYYVDNVESHTNVLDVTNRSTKLTHRSRTVPVKDEKRRAHLPSFGGETNSFLSTGRHEQVGNRDSVDSSIGQDSCRNSYETPEVGPSAPFVEEASSQDEQMYSADDSSRSEEWILLKGSGSNTEALRRKEVSVGDESDCCHSLEPDQSNDQTCTIHEVVHEVPVSEHPEPSGGLAAVVGSSEENDCLTRMLSTIEKLMPPEELSDLVNLDPWVDNSSAASVKEDTKLPFKEVTPHSLPQVENHTGSEESEASSLRTPEHRAEGLFRRRRTVSADGDNSERMTPRQARGDVLQSSGLSVQDALVLAGSSNMVGFRVALDERYDLLERSVVAQEHHNRLLAWDLQRRSQGLAMKQEHLHLQYESNTIMRENVDLSRRRAEFKENELQDCKLNLAYSEFSRACADQLVAGLCVMLVVLGFSFWQFSYDRLSGVVTVCRPPDRETNHQGGWLGTNWMYNNLNAFTYQLQAFICEVTKAGRMIVGLVIIAFVTSSLLRRSVTTSSQAMPATIIVIVLGGICGFAGKFSIDSLGGSGLHWLILWECLCFTHAFATCFTPLLYHLLNGSPARNYFETLPLTSRISSAVARFTFYAVLVFFLPLMAGLLPFASPEEIMQLVLNWWSPGTFRGRYSRVY</sequence>
<dbReference type="Proteomes" id="UP001605036">
    <property type="component" value="Unassembled WGS sequence"/>
</dbReference>
<feature type="compositionally biased region" description="Basic and acidic residues" evidence="1">
    <location>
        <begin position="178"/>
        <end position="187"/>
    </location>
</feature>
<gene>
    <name evidence="4" type="ORF">R1flu_021366</name>
</gene>
<dbReference type="EMBL" id="JBHFFA010000001">
    <property type="protein sequence ID" value="KAL2653238.1"/>
    <property type="molecule type" value="Genomic_DNA"/>
</dbReference>
<feature type="chain" id="PRO_5044795291" evidence="3">
    <location>
        <begin position="26"/>
        <end position="1085"/>
    </location>
</feature>
<keyword evidence="2" id="KW-0812">Transmembrane</keyword>
<proteinExistence type="predicted"/>
<feature type="compositionally biased region" description="Polar residues" evidence="1">
    <location>
        <begin position="522"/>
        <end position="535"/>
    </location>
</feature>
<feature type="transmembrane region" description="Helical" evidence="2">
    <location>
        <begin position="1035"/>
        <end position="1059"/>
    </location>
</feature>
<comment type="caution">
    <text evidence="4">The sequence shown here is derived from an EMBL/GenBank/DDBJ whole genome shotgun (WGS) entry which is preliminary data.</text>
</comment>
<keyword evidence="5" id="KW-1185">Reference proteome</keyword>
<keyword evidence="2" id="KW-0472">Membrane</keyword>
<feature type="region of interest" description="Disordered" evidence="1">
    <location>
        <begin position="479"/>
        <end position="565"/>
    </location>
</feature>
<feature type="region of interest" description="Disordered" evidence="1">
    <location>
        <begin position="175"/>
        <end position="230"/>
    </location>
</feature>
<dbReference type="PANTHER" id="PTHR35322:SF2">
    <property type="entry name" value="PROTEIN CPR-5"/>
    <property type="match status" value="1"/>
</dbReference>
<feature type="signal peptide" evidence="3">
    <location>
        <begin position="1"/>
        <end position="25"/>
    </location>
</feature>
<evidence type="ECO:0000313" key="5">
    <source>
        <dbReference type="Proteomes" id="UP001605036"/>
    </source>
</evidence>
<dbReference type="AlphaFoldDB" id="A0ABD1ZPD8"/>
<evidence type="ECO:0000256" key="2">
    <source>
        <dbReference type="SAM" id="Phobius"/>
    </source>
</evidence>
<evidence type="ECO:0000256" key="3">
    <source>
        <dbReference type="SAM" id="SignalP"/>
    </source>
</evidence>
<feature type="compositionally biased region" description="Basic and acidic residues" evidence="1">
    <location>
        <begin position="510"/>
        <end position="521"/>
    </location>
</feature>
<feature type="compositionally biased region" description="Polar residues" evidence="1">
    <location>
        <begin position="188"/>
        <end position="213"/>
    </location>
</feature>